<name>A0A821Y6D6_9NEOP</name>
<accession>A0A821Y6D6</accession>
<reference evidence="2" key="1">
    <citation type="submission" date="2021-02" db="EMBL/GenBank/DDBJ databases">
        <authorList>
            <person name="Steward A R."/>
        </authorList>
    </citation>
    <scope>NUCLEOTIDE SEQUENCE</scope>
</reference>
<evidence type="ECO:0000313" key="2">
    <source>
        <dbReference type="EMBL" id="CAF4954689.1"/>
    </source>
</evidence>
<feature type="region of interest" description="Disordered" evidence="1">
    <location>
        <begin position="134"/>
        <end position="211"/>
    </location>
</feature>
<evidence type="ECO:0000256" key="1">
    <source>
        <dbReference type="SAM" id="MobiDB-lite"/>
    </source>
</evidence>
<comment type="caution">
    <text evidence="2">The sequence shown here is derived from an EMBL/GenBank/DDBJ whole genome shotgun (WGS) entry which is preliminary data.</text>
</comment>
<proteinExistence type="predicted"/>
<keyword evidence="3" id="KW-1185">Reference proteome</keyword>
<organism evidence="2 3">
    <name type="scientific">Pieris macdunnoughi</name>
    <dbReference type="NCBI Taxonomy" id="345717"/>
    <lineage>
        <taxon>Eukaryota</taxon>
        <taxon>Metazoa</taxon>
        <taxon>Ecdysozoa</taxon>
        <taxon>Arthropoda</taxon>
        <taxon>Hexapoda</taxon>
        <taxon>Insecta</taxon>
        <taxon>Pterygota</taxon>
        <taxon>Neoptera</taxon>
        <taxon>Endopterygota</taxon>
        <taxon>Lepidoptera</taxon>
        <taxon>Glossata</taxon>
        <taxon>Ditrysia</taxon>
        <taxon>Papilionoidea</taxon>
        <taxon>Pieridae</taxon>
        <taxon>Pierinae</taxon>
        <taxon>Pieris</taxon>
    </lineage>
</organism>
<dbReference type="EMBL" id="CAJOBZ010000077">
    <property type="protein sequence ID" value="CAF4954689.1"/>
    <property type="molecule type" value="Genomic_DNA"/>
</dbReference>
<gene>
    <name evidence="2" type="ORF">PMACD_LOCUS16070</name>
</gene>
<feature type="compositionally biased region" description="Polar residues" evidence="1">
    <location>
        <begin position="177"/>
        <end position="195"/>
    </location>
</feature>
<feature type="compositionally biased region" description="Polar residues" evidence="1">
    <location>
        <begin position="141"/>
        <end position="150"/>
    </location>
</feature>
<dbReference type="OrthoDB" id="7423282at2759"/>
<protein>
    <submittedName>
        <fullName evidence="2">Uncharacterized protein</fullName>
    </submittedName>
</protein>
<evidence type="ECO:0000313" key="3">
    <source>
        <dbReference type="Proteomes" id="UP000663880"/>
    </source>
</evidence>
<dbReference type="Proteomes" id="UP000663880">
    <property type="component" value="Unassembled WGS sequence"/>
</dbReference>
<dbReference type="AlphaFoldDB" id="A0A821Y6D6"/>
<sequence>MSCGKRPLVKNWDKPKNLRVITSSKYEQNEASVKIHWKNVIRNLELSYKDETFWDSHYQDVRALVGPVIFKRITKVFELPRDDKVYITKSETSTPQASELFYEATTAAAAQSRMQTTFSTTDFDDSMYDDVGEEEGIEEQSIWSESTQSADLRRSSRSKSMTRSKSMSTTRARKSMSKSFSRLMSKNVVRSMSRQSRARSEMSMADDDSPANTLDDLIVHAKSKGERKTPYRKIVRNPHFDMLYCNKSETDMIKWKSKYKQKGFEVSASDEFSKKAEILTKKIAKEFYEWWVGLGNVEFKSEIKRPEDIEDLFQVWFDEHASRGLVLDPRILPCVLQSVADYVGANKAGCPAVLKRQIAHDIHAETSPAHTLAFGTCLPQKYKHIPPKNNTKHMWHSVKIPEDLKSMAAVWDDVQHLTSTKTFHQWLQKRPHMPMPPFFKSLEKPGEKKLPFVVPSDFVVRDRASSMSAQELALPVSQFDLELKDVLSKLMNE</sequence>